<keyword evidence="10" id="KW-0808">Transferase</keyword>
<feature type="domain" description="Prepilin peptidase A24 N-terminal" evidence="9">
    <location>
        <begin position="12"/>
        <end position="94"/>
    </location>
</feature>
<evidence type="ECO:0000256" key="2">
    <source>
        <dbReference type="ARBA" id="ARBA00005801"/>
    </source>
</evidence>
<dbReference type="Pfam" id="PF01478">
    <property type="entry name" value="Peptidase_A24"/>
    <property type="match status" value="1"/>
</dbReference>
<feature type="transmembrane region" description="Helical" evidence="7">
    <location>
        <begin position="218"/>
        <end position="235"/>
    </location>
</feature>
<dbReference type="InterPro" id="IPR000045">
    <property type="entry name" value="Prepilin_IV_endopep_pep"/>
</dbReference>
<gene>
    <name evidence="10" type="ORF">MNB_SV-12-733</name>
</gene>
<evidence type="ECO:0000313" key="10">
    <source>
        <dbReference type="EMBL" id="SFV51230.1"/>
    </source>
</evidence>
<sequence length="253" mass="28343">MEEILLVAIVFIFGIVVGSFLNVLIYRIPNGENIAFPASKCQSCQTPLKWWHNIPIVSWIILGGRCHFCKEKISMQYPLIEFATGMIAIILFLKLGLVWYLPIVFMVFVLLFALVMIDFKYMAVPDSLNLLALALAIINPHVIESIQYALMASGGLALLRYYLSYFLNREAMGEGDIIVAGTMGALLGFPLFFYALFLSAILAIIPSLIATYTREDKAVPFVPFLAIATFIVYVADKQFMQLAEWIMYGKALG</sequence>
<keyword evidence="5 7" id="KW-1133">Transmembrane helix</keyword>
<dbReference type="InterPro" id="IPR010627">
    <property type="entry name" value="Prepilin_pept_A24_N"/>
</dbReference>
<evidence type="ECO:0000259" key="8">
    <source>
        <dbReference type="Pfam" id="PF01478"/>
    </source>
</evidence>
<dbReference type="GO" id="GO:0008168">
    <property type="term" value="F:methyltransferase activity"/>
    <property type="evidence" value="ECO:0007669"/>
    <property type="project" value="UniProtKB-KW"/>
</dbReference>
<dbReference type="GO" id="GO:0032259">
    <property type="term" value="P:methylation"/>
    <property type="evidence" value="ECO:0007669"/>
    <property type="project" value="UniProtKB-KW"/>
</dbReference>
<dbReference type="InterPro" id="IPR050882">
    <property type="entry name" value="Prepilin_peptidase/N-MTase"/>
</dbReference>
<evidence type="ECO:0000256" key="3">
    <source>
        <dbReference type="ARBA" id="ARBA00022475"/>
    </source>
</evidence>
<accession>A0A1W1BCA4</accession>
<keyword evidence="6 7" id="KW-0472">Membrane</keyword>
<feature type="domain" description="Prepilin type IV endopeptidase peptidase" evidence="8">
    <location>
        <begin position="106"/>
        <end position="206"/>
    </location>
</feature>
<feature type="transmembrane region" description="Helical" evidence="7">
    <location>
        <begin position="148"/>
        <end position="167"/>
    </location>
</feature>
<organism evidence="10">
    <name type="scientific">hydrothermal vent metagenome</name>
    <dbReference type="NCBI Taxonomy" id="652676"/>
    <lineage>
        <taxon>unclassified sequences</taxon>
        <taxon>metagenomes</taxon>
        <taxon>ecological metagenomes</taxon>
    </lineage>
</organism>
<name>A0A1W1BCA4_9ZZZZ</name>
<evidence type="ECO:0000256" key="6">
    <source>
        <dbReference type="ARBA" id="ARBA00023136"/>
    </source>
</evidence>
<feature type="transmembrane region" description="Helical" evidence="7">
    <location>
        <begin position="6"/>
        <end position="26"/>
    </location>
</feature>
<feature type="transmembrane region" description="Helical" evidence="7">
    <location>
        <begin position="179"/>
        <end position="212"/>
    </location>
</feature>
<keyword evidence="10" id="KW-0489">Methyltransferase</keyword>
<dbReference type="GO" id="GO:0004190">
    <property type="term" value="F:aspartic-type endopeptidase activity"/>
    <property type="evidence" value="ECO:0007669"/>
    <property type="project" value="UniProtKB-EC"/>
</dbReference>
<dbReference type="GO" id="GO:0006465">
    <property type="term" value="P:signal peptide processing"/>
    <property type="evidence" value="ECO:0007669"/>
    <property type="project" value="TreeGrafter"/>
</dbReference>
<evidence type="ECO:0000256" key="5">
    <source>
        <dbReference type="ARBA" id="ARBA00022989"/>
    </source>
</evidence>
<dbReference type="Gene3D" id="1.20.120.1220">
    <property type="match status" value="1"/>
</dbReference>
<comment type="similarity">
    <text evidence="2">Belongs to the peptidase A24 family.</text>
</comment>
<keyword evidence="10" id="KW-0378">Hydrolase</keyword>
<feature type="transmembrane region" description="Helical" evidence="7">
    <location>
        <begin position="99"/>
        <end position="117"/>
    </location>
</feature>
<dbReference type="AlphaFoldDB" id="A0A1W1BCA4"/>
<dbReference type="PANTHER" id="PTHR30487">
    <property type="entry name" value="TYPE 4 PREPILIN-LIKE PROTEINS LEADER PEPTIDE-PROCESSING ENZYME"/>
    <property type="match status" value="1"/>
</dbReference>
<protein>
    <submittedName>
        <fullName evidence="10">Leader peptidase (Prepilin peptidase) / N-methyltransferase</fullName>
        <ecNumber evidence="10">3.4.23.43</ecNumber>
    </submittedName>
</protein>
<evidence type="ECO:0000256" key="4">
    <source>
        <dbReference type="ARBA" id="ARBA00022692"/>
    </source>
</evidence>
<dbReference type="PANTHER" id="PTHR30487:SF0">
    <property type="entry name" value="PREPILIN LEADER PEPTIDASE_N-METHYLTRANSFERASE-RELATED"/>
    <property type="match status" value="1"/>
</dbReference>
<evidence type="ECO:0000256" key="7">
    <source>
        <dbReference type="SAM" id="Phobius"/>
    </source>
</evidence>
<evidence type="ECO:0000256" key="1">
    <source>
        <dbReference type="ARBA" id="ARBA00004651"/>
    </source>
</evidence>
<dbReference type="EMBL" id="FPHE01000017">
    <property type="protein sequence ID" value="SFV51230.1"/>
    <property type="molecule type" value="Genomic_DNA"/>
</dbReference>
<comment type="subcellular location">
    <subcellularLocation>
        <location evidence="1">Cell membrane</location>
        <topology evidence="1">Multi-pass membrane protein</topology>
    </subcellularLocation>
</comment>
<reference evidence="10" key="1">
    <citation type="submission" date="2016-10" db="EMBL/GenBank/DDBJ databases">
        <authorList>
            <person name="de Groot N.N."/>
        </authorList>
    </citation>
    <scope>NUCLEOTIDE SEQUENCE</scope>
</reference>
<keyword evidence="4 7" id="KW-0812">Transmembrane</keyword>
<dbReference type="GO" id="GO:0005886">
    <property type="term" value="C:plasma membrane"/>
    <property type="evidence" value="ECO:0007669"/>
    <property type="project" value="UniProtKB-SubCell"/>
</dbReference>
<dbReference type="EC" id="3.4.23.43" evidence="10"/>
<dbReference type="Pfam" id="PF06750">
    <property type="entry name" value="A24_N_bact"/>
    <property type="match status" value="1"/>
</dbReference>
<evidence type="ECO:0000259" key="9">
    <source>
        <dbReference type="Pfam" id="PF06750"/>
    </source>
</evidence>
<proteinExistence type="inferred from homology"/>
<keyword evidence="3" id="KW-1003">Cell membrane</keyword>